<dbReference type="GO" id="GO:0010468">
    <property type="term" value="P:regulation of gene expression"/>
    <property type="evidence" value="ECO:0007669"/>
    <property type="project" value="UniProtKB-ARBA"/>
</dbReference>
<reference evidence="8 9" key="1">
    <citation type="submission" date="2024-05" db="EMBL/GenBank/DDBJ databases">
        <authorList>
            <person name="Wallberg A."/>
        </authorList>
    </citation>
    <scope>NUCLEOTIDE SEQUENCE [LARGE SCALE GENOMIC DNA]</scope>
</reference>
<feature type="non-terminal residue" evidence="8">
    <location>
        <position position="411"/>
    </location>
</feature>
<evidence type="ECO:0000256" key="5">
    <source>
        <dbReference type="ARBA" id="ARBA00023242"/>
    </source>
</evidence>
<evidence type="ECO:0000256" key="4">
    <source>
        <dbReference type="ARBA" id="ARBA00022833"/>
    </source>
</evidence>
<keyword evidence="5" id="KW-0539">Nucleus</keyword>
<name>A0AAV2R9D3_MEGNR</name>
<dbReference type="GO" id="GO:0005634">
    <property type="term" value="C:nucleus"/>
    <property type="evidence" value="ECO:0007669"/>
    <property type="project" value="UniProtKB-SubCell"/>
</dbReference>
<evidence type="ECO:0000256" key="1">
    <source>
        <dbReference type="ARBA" id="ARBA00004123"/>
    </source>
</evidence>
<proteinExistence type="predicted"/>
<evidence type="ECO:0000313" key="9">
    <source>
        <dbReference type="Proteomes" id="UP001497623"/>
    </source>
</evidence>
<organism evidence="8 9">
    <name type="scientific">Meganyctiphanes norvegica</name>
    <name type="common">Northern krill</name>
    <name type="synonym">Thysanopoda norvegica</name>
    <dbReference type="NCBI Taxonomy" id="48144"/>
    <lineage>
        <taxon>Eukaryota</taxon>
        <taxon>Metazoa</taxon>
        <taxon>Ecdysozoa</taxon>
        <taxon>Arthropoda</taxon>
        <taxon>Crustacea</taxon>
        <taxon>Multicrustacea</taxon>
        <taxon>Malacostraca</taxon>
        <taxon>Eumalacostraca</taxon>
        <taxon>Eucarida</taxon>
        <taxon>Euphausiacea</taxon>
        <taxon>Euphausiidae</taxon>
        <taxon>Meganyctiphanes</taxon>
    </lineage>
</organism>
<dbReference type="Pfam" id="PF21255">
    <property type="entry name" value="DNMT3_ADD_GATA1-like"/>
    <property type="match status" value="1"/>
</dbReference>
<dbReference type="InterPro" id="IPR040552">
    <property type="entry name" value="DNMT3_ADD_GATA1-like"/>
</dbReference>
<keyword evidence="9" id="KW-1185">Reference proteome</keyword>
<dbReference type="Gene3D" id="2.30.30.140">
    <property type="match status" value="1"/>
</dbReference>
<dbReference type="Pfam" id="PF17980">
    <property type="entry name" value="ADD_DNMT3"/>
    <property type="match status" value="1"/>
</dbReference>
<evidence type="ECO:0000256" key="3">
    <source>
        <dbReference type="ARBA" id="ARBA00022771"/>
    </source>
</evidence>
<dbReference type="Gene3D" id="3.30.40.10">
    <property type="entry name" value="Zinc/RING finger domain, C3HC4 (zinc finger)"/>
    <property type="match status" value="1"/>
</dbReference>
<evidence type="ECO:0000259" key="6">
    <source>
        <dbReference type="PROSITE" id="PS50812"/>
    </source>
</evidence>
<evidence type="ECO:0000313" key="8">
    <source>
        <dbReference type="EMBL" id="CAL4115891.1"/>
    </source>
</evidence>
<gene>
    <name evidence="8" type="ORF">MNOR_LOCUS20803</name>
</gene>
<dbReference type="EMBL" id="CAXKWB010016300">
    <property type="protein sequence ID" value="CAL4115891.1"/>
    <property type="molecule type" value="Genomic_DNA"/>
</dbReference>
<keyword evidence="4" id="KW-0862">Zinc</keyword>
<sequence>MDEEQKSLEYVDFEYIPRHTVTMRKWRIEEFSAQARVRKTCTSDKNDYVYKDKSQRNSMRISKKKIAEKVNSSTIENGQLVWVKVKGSRPWPAIVVEAEKCGLASLPARAVMVFWLGDGRFGNVKKSNVSDITEIRERYFTSASTQYKKSVCQLLKYASERVGEIQEAEDFENLTQWAKIALKQPPEFFRPKPGQPTYPMKVITCLQRIQKYNNSQTEHGKREWKKKGRLLREVRMGRKAIEDICISCPAVDVKITAKHPVFIGGTCQTCEDDLQLDEMMLDEQDGKSMWCAVCAQPGPVLACGNLHCERVFCINCIGMFNGEKELTMIQSTPEWSCYGCTTTDGLLKLRTTSTIQNKTQRKILKKNRVEIFGNSSRIRDACSIRCQLPTDWGHPSCSKAYDRLRDAYGPF</sequence>
<dbReference type="GO" id="GO:0008270">
    <property type="term" value="F:zinc ion binding"/>
    <property type="evidence" value="ECO:0007669"/>
    <property type="project" value="UniProtKB-KW"/>
</dbReference>
<dbReference type="InterPro" id="IPR013083">
    <property type="entry name" value="Znf_RING/FYVE/PHD"/>
</dbReference>
<dbReference type="PROSITE" id="PS51533">
    <property type="entry name" value="ADD"/>
    <property type="match status" value="1"/>
</dbReference>
<dbReference type="InterPro" id="IPR025766">
    <property type="entry name" value="ADD"/>
</dbReference>
<keyword evidence="2" id="KW-0479">Metal-binding</keyword>
<dbReference type="PROSITE" id="PS50812">
    <property type="entry name" value="PWWP"/>
    <property type="match status" value="1"/>
</dbReference>
<comment type="caution">
    <text evidence="8">The sequence shown here is derived from an EMBL/GenBank/DDBJ whole genome shotgun (WGS) entry which is preliminary data.</text>
</comment>
<dbReference type="SMART" id="SM00293">
    <property type="entry name" value="PWWP"/>
    <property type="match status" value="1"/>
</dbReference>
<feature type="domain" description="PHD-type" evidence="7">
    <location>
        <begin position="233"/>
        <end position="369"/>
    </location>
</feature>
<feature type="domain" description="PWWP" evidence="6">
    <location>
        <begin position="77"/>
        <end position="135"/>
    </location>
</feature>
<evidence type="ECO:0000256" key="2">
    <source>
        <dbReference type="ARBA" id="ARBA00022723"/>
    </source>
</evidence>
<evidence type="ECO:0000259" key="7">
    <source>
        <dbReference type="PROSITE" id="PS51533"/>
    </source>
</evidence>
<dbReference type="SUPFAM" id="SSF57903">
    <property type="entry name" value="FYVE/PHD zinc finger"/>
    <property type="match status" value="1"/>
</dbReference>
<dbReference type="Proteomes" id="UP001497623">
    <property type="component" value="Unassembled WGS sequence"/>
</dbReference>
<dbReference type="SUPFAM" id="SSF63748">
    <property type="entry name" value="Tudor/PWWP/MBT"/>
    <property type="match status" value="1"/>
</dbReference>
<comment type="subcellular location">
    <subcellularLocation>
        <location evidence="1">Nucleus</location>
    </subcellularLocation>
</comment>
<protein>
    <recommendedName>
        <fullName evidence="10">DNA (cytosine-5-)-methyltransferase</fullName>
    </recommendedName>
</protein>
<dbReference type="CDD" id="cd11725">
    <property type="entry name" value="ADDz_Dnmt3"/>
    <property type="match status" value="1"/>
</dbReference>
<dbReference type="AlphaFoldDB" id="A0AAV2R9D3"/>
<dbReference type="InterPro" id="IPR000313">
    <property type="entry name" value="PWWP_dom"/>
</dbReference>
<keyword evidence="3" id="KW-0863">Zinc-finger</keyword>
<dbReference type="Pfam" id="PF00855">
    <property type="entry name" value="PWWP"/>
    <property type="match status" value="1"/>
</dbReference>
<dbReference type="InterPro" id="IPR011011">
    <property type="entry name" value="Znf_FYVE_PHD"/>
</dbReference>
<evidence type="ECO:0008006" key="10">
    <source>
        <dbReference type="Google" id="ProtNLM"/>
    </source>
</evidence>
<accession>A0AAV2R9D3</accession>
<dbReference type="InterPro" id="IPR049554">
    <property type="entry name" value="DNMT3_ADD_PHD"/>
</dbReference>